<comment type="function">
    <text evidence="7 8">Key enzyme in folate metabolism. Catalyzes an essential reaction for de novo glycine and purine synthesis, and for DNA precursor synthesis.</text>
</comment>
<dbReference type="GO" id="GO:0050661">
    <property type="term" value="F:NADP binding"/>
    <property type="evidence" value="ECO:0007669"/>
    <property type="project" value="InterPro"/>
</dbReference>
<dbReference type="GO" id="GO:0006730">
    <property type="term" value="P:one-carbon metabolic process"/>
    <property type="evidence" value="ECO:0007669"/>
    <property type="project" value="UniProtKB-KW"/>
</dbReference>
<dbReference type="EC" id="1.5.1.3" evidence="3 8"/>
<sequence length="166" mass="18706">METSSQPKSEESSHSWIAVAAMADNRVIGRDGQLPWHLPGDLKFFKNLTSGATILMGRKTYESIGRPLPKRRNLVLSRSDFEAPGIEVFSSVKALQSALAPDEKVYVIGGAEIYRLTMDLWTEVYLTRVKLASEGDTFFPPFEERFAAPETVHEEDDFAVEHFARR</sequence>
<dbReference type="InterPro" id="IPR024072">
    <property type="entry name" value="DHFR-like_dom_sf"/>
</dbReference>
<evidence type="ECO:0000256" key="4">
    <source>
        <dbReference type="ARBA" id="ARBA00022563"/>
    </source>
</evidence>
<comment type="similarity">
    <text evidence="2 8 9">Belongs to the dihydrofolate reductase family.</text>
</comment>
<dbReference type="InterPro" id="IPR001796">
    <property type="entry name" value="DHFR_dom"/>
</dbReference>
<comment type="pathway">
    <text evidence="1 8">Cofactor biosynthesis; tetrahydrofolate biosynthesis; 5,6,7,8-tetrahydrofolate from 7,8-dihydrofolate: step 1/1.</text>
</comment>
<evidence type="ECO:0000259" key="10">
    <source>
        <dbReference type="PROSITE" id="PS51330"/>
    </source>
</evidence>
<comment type="catalytic activity">
    <reaction evidence="8">
        <text>(6S)-5,6,7,8-tetrahydrofolate + NADP(+) = 7,8-dihydrofolate + NADPH + H(+)</text>
        <dbReference type="Rhea" id="RHEA:15009"/>
        <dbReference type="ChEBI" id="CHEBI:15378"/>
        <dbReference type="ChEBI" id="CHEBI:57451"/>
        <dbReference type="ChEBI" id="CHEBI:57453"/>
        <dbReference type="ChEBI" id="CHEBI:57783"/>
        <dbReference type="ChEBI" id="CHEBI:58349"/>
        <dbReference type="EC" id="1.5.1.3"/>
    </reaction>
</comment>
<reference evidence="11 12" key="1">
    <citation type="submission" date="2020-07" db="EMBL/GenBank/DDBJ databases">
        <authorList>
            <person name="Feng X."/>
        </authorList>
    </citation>
    <scope>NUCLEOTIDE SEQUENCE [LARGE SCALE GENOMIC DNA]</scope>
    <source>
        <strain evidence="11 12">JCM14086</strain>
    </source>
</reference>
<dbReference type="PROSITE" id="PS00075">
    <property type="entry name" value="DHFR_1"/>
    <property type="match status" value="1"/>
</dbReference>
<evidence type="ECO:0000256" key="1">
    <source>
        <dbReference type="ARBA" id="ARBA00004903"/>
    </source>
</evidence>
<evidence type="ECO:0000256" key="7">
    <source>
        <dbReference type="ARBA" id="ARBA00025067"/>
    </source>
</evidence>
<dbReference type="Proteomes" id="UP000525652">
    <property type="component" value="Unassembled WGS sequence"/>
</dbReference>
<dbReference type="AlphaFoldDB" id="A0A7X1E5V7"/>
<dbReference type="EMBL" id="JACHVA010000127">
    <property type="protein sequence ID" value="MBC2603468.1"/>
    <property type="molecule type" value="Genomic_DNA"/>
</dbReference>
<dbReference type="GO" id="GO:0046655">
    <property type="term" value="P:folic acid metabolic process"/>
    <property type="evidence" value="ECO:0007669"/>
    <property type="project" value="TreeGrafter"/>
</dbReference>
<dbReference type="InterPro" id="IPR012259">
    <property type="entry name" value="DHFR"/>
</dbReference>
<accession>A0A7X1E5V7</accession>
<evidence type="ECO:0000256" key="2">
    <source>
        <dbReference type="ARBA" id="ARBA00009539"/>
    </source>
</evidence>
<evidence type="ECO:0000256" key="5">
    <source>
        <dbReference type="ARBA" id="ARBA00022857"/>
    </source>
</evidence>
<dbReference type="PANTHER" id="PTHR48069:SF3">
    <property type="entry name" value="DIHYDROFOLATE REDUCTASE"/>
    <property type="match status" value="1"/>
</dbReference>
<keyword evidence="5 8" id="KW-0521">NADP</keyword>
<dbReference type="SUPFAM" id="SSF53597">
    <property type="entry name" value="Dihydrofolate reductase-like"/>
    <property type="match status" value="1"/>
</dbReference>
<keyword evidence="6 8" id="KW-0560">Oxidoreductase</keyword>
<name>A0A7X1E5V7_9BACT</name>
<feature type="domain" description="DHFR" evidence="10">
    <location>
        <begin position="15"/>
        <end position="166"/>
    </location>
</feature>
<proteinExistence type="inferred from homology"/>
<evidence type="ECO:0000313" key="12">
    <source>
        <dbReference type="Proteomes" id="UP000525652"/>
    </source>
</evidence>
<comment type="caution">
    <text evidence="11">The sequence shown here is derived from an EMBL/GenBank/DDBJ whole genome shotgun (WGS) entry which is preliminary data.</text>
</comment>
<keyword evidence="4 8" id="KW-0554">One-carbon metabolism</keyword>
<evidence type="ECO:0000313" key="11">
    <source>
        <dbReference type="EMBL" id="MBC2603468.1"/>
    </source>
</evidence>
<dbReference type="Pfam" id="PF00186">
    <property type="entry name" value="DHFR_1"/>
    <property type="match status" value="1"/>
</dbReference>
<dbReference type="GO" id="GO:0046452">
    <property type="term" value="P:dihydrofolate metabolic process"/>
    <property type="evidence" value="ECO:0007669"/>
    <property type="project" value="TreeGrafter"/>
</dbReference>
<dbReference type="PANTHER" id="PTHR48069">
    <property type="entry name" value="DIHYDROFOLATE REDUCTASE"/>
    <property type="match status" value="1"/>
</dbReference>
<evidence type="ECO:0000256" key="3">
    <source>
        <dbReference type="ARBA" id="ARBA00012856"/>
    </source>
</evidence>
<dbReference type="GO" id="GO:0005829">
    <property type="term" value="C:cytosol"/>
    <property type="evidence" value="ECO:0007669"/>
    <property type="project" value="TreeGrafter"/>
</dbReference>
<dbReference type="UniPathway" id="UPA00077">
    <property type="reaction ID" value="UER00158"/>
</dbReference>
<dbReference type="InterPro" id="IPR017925">
    <property type="entry name" value="DHFR_CS"/>
</dbReference>
<organism evidence="11 12">
    <name type="scientific">Puniceicoccus vermicola</name>
    <dbReference type="NCBI Taxonomy" id="388746"/>
    <lineage>
        <taxon>Bacteria</taxon>
        <taxon>Pseudomonadati</taxon>
        <taxon>Verrucomicrobiota</taxon>
        <taxon>Opitutia</taxon>
        <taxon>Puniceicoccales</taxon>
        <taxon>Puniceicoccaceae</taxon>
        <taxon>Puniceicoccus</taxon>
    </lineage>
</organism>
<dbReference type="CDD" id="cd00209">
    <property type="entry name" value="DHFR"/>
    <property type="match status" value="1"/>
</dbReference>
<gene>
    <name evidence="11" type="ORF">H5P30_16920</name>
</gene>
<evidence type="ECO:0000256" key="6">
    <source>
        <dbReference type="ARBA" id="ARBA00023002"/>
    </source>
</evidence>
<dbReference type="PRINTS" id="PR00070">
    <property type="entry name" value="DHFR"/>
</dbReference>
<dbReference type="GO" id="GO:0004146">
    <property type="term" value="F:dihydrofolate reductase activity"/>
    <property type="evidence" value="ECO:0007669"/>
    <property type="project" value="UniProtKB-EC"/>
</dbReference>
<dbReference type="GO" id="GO:0046654">
    <property type="term" value="P:tetrahydrofolate biosynthetic process"/>
    <property type="evidence" value="ECO:0007669"/>
    <property type="project" value="UniProtKB-UniPathway"/>
</dbReference>
<evidence type="ECO:0000256" key="9">
    <source>
        <dbReference type="RuleBase" id="RU004474"/>
    </source>
</evidence>
<dbReference type="PROSITE" id="PS51330">
    <property type="entry name" value="DHFR_2"/>
    <property type="match status" value="1"/>
</dbReference>
<dbReference type="Gene3D" id="3.40.430.10">
    <property type="entry name" value="Dihydrofolate Reductase, subunit A"/>
    <property type="match status" value="1"/>
</dbReference>
<evidence type="ECO:0000256" key="8">
    <source>
        <dbReference type="PIRNR" id="PIRNR000194"/>
    </source>
</evidence>
<dbReference type="PIRSF" id="PIRSF000194">
    <property type="entry name" value="DHFR"/>
    <property type="match status" value="1"/>
</dbReference>
<keyword evidence="12" id="KW-1185">Reference proteome</keyword>
<protein>
    <recommendedName>
        <fullName evidence="3 8">Dihydrofolate reductase</fullName>
        <ecNumber evidence="3 8">1.5.1.3</ecNumber>
    </recommendedName>
</protein>